<protein>
    <recommendedName>
        <fullName evidence="3">XRE family transcriptional regulator</fullName>
    </recommendedName>
</protein>
<dbReference type="EMBL" id="RQET01000013">
    <property type="protein sequence ID" value="TGK06324.1"/>
    <property type="molecule type" value="Genomic_DNA"/>
</dbReference>
<organism evidence="1 2">
    <name type="scientific">Leptospira fletcheri</name>
    <dbReference type="NCBI Taxonomy" id="2484981"/>
    <lineage>
        <taxon>Bacteria</taxon>
        <taxon>Pseudomonadati</taxon>
        <taxon>Spirochaetota</taxon>
        <taxon>Spirochaetia</taxon>
        <taxon>Leptospirales</taxon>
        <taxon>Leptospiraceae</taxon>
        <taxon>Leptospira</taxon>
    </lineage>
</organism>
<proteinExistence type="predicted"/>
<evidence type="ECO:0000313" key="1">
    <source>
        <dbReference type="EMBL" id="TGK06324.1"/>
    </source>
</evidence>
<dbReference type="AlphaFoldDB" id="A0A4R9G4I9"/>
<evidence type="ECO:0000313" key="2">
    <source>
        <dbReference type="Proteomes" id="UP000298458"/>
    </source>
</evidence>
<dbReference type="RefSeq" id="WP_135769006.1">
    <property type="nucleotide sequence ID" value="NZ_RQET01000013.1"/>
</dbReference>
<gene>
    <name evidence="1" type="ORF">EHO60_14865</name>
</gene>
<sequence length="132" mass="15338">MKKVDYKRQNIAKRFSEAVEDFGKGQEGFGKEINRTKQSISLYCSGEREPPDLVLHVMELKLGYSAAYIKDEIGPLRLPSSKKIKIESRKHDEIWETIVNTHSERIVQDLLKLTPAQRESIHLVMKEFLRKP</sequence>
<name>A0A4R9G4I9_9LEPT</name>
<evidence type="ECO:0008006" key="3">
    <source>
        <dbReference type="Google" id="ProtNLM"/>
    </source>
</evidence>
<dbReference type="Proteomes" id="UP000298458">
    <property type="component" value="Unassembled WGS sequence"/>
</dbReference>
<accession>A0A4R9G4I9</accession>
<reference evidence="1" key="1">
    <citation type="journal article" date="2019" name="PLoS Negl. Trop. Dis.">
        <title>Revisiting the worldwide diversity of Leptospira species in the environment.</title>
        <authorList>
            <person name="Vincent A.T."/>
            <person name="Schiettekatte O."/>
            <person name="Bourhy P."/>
            <person name="Veyrier F.J."/>
            <person name="Picardeau M."/>
        </authorList>
    </citation>
    <scope>NUCLEOTIDE SEQUENCE [LARGE SCALE GENOMIC DNA]</scope>
    <source>
        <strain evidence="1">SSW15</strain>
    </source>
</reference>
<keyword evidence="2" id="KW-1185">Reference proteome</keyword>
<comment type="caution">
    <text evidence="1">The sequence shown here is derived from an EMBL/GenBank/DDBJ whole genome shotgun (WGS) entry which is preliminary data.</text>
</comment>